<dbReference type="InParanoid" id="A0A0C3AY92"/>
<accession>A0A0C3AY92</accession>
<keyword evidence="2" id="KW-1185">Reference proteome</keyword>
<evidence type="ECO:0000313" key="2">
    <source>
        <dbReference type="Proteomes" id="UP000054166"/>
    </source>
</evidence>
<dbReference type="AlphaFoldDB" id="A0A0C3AY92"/>
<name>A0A0C3AY92_PILCF</name>
<dbReference type="OrthoDB" id="3254930at2759"/>
<protein>
    <submittedName>
        <fullName evidence="1">Uncharacterized protein</fullName>
    </submittedName>
</protein>
<feature type="non-terminal residue" evidence="1">
    <location>
        <position position="54"/>
    </location>
</feature>
<organism evidence="1 2">
    <name type="scientific">Piloderma croceum (strain F 1598)</name>
    <dbReference type="NCBI Taxonomy" id="765440"/>
    <lineage>
        <taxon>Eukaryota</taxon>
        <taxon>Fungi</taxon>
        <taxon>Dikarya</taxon>
        <taxon>Basidiomycota</taxon>
        <taxon>Agaricomycotina</taxon>
        <taxon>Agaricomycetes</taxon>
        <taxon>Agaricomycetidae</taxon>
        <taxon>Atheliales</taxon>
        <taxon>Atheliaceae</taxon>
        <taxon>Piloderma</taxon>
    </lineage>
</organism>
<evidence type="ECO:0000313" key="1">
    <source>
        <dbReference type="EMBL" id="KIM78978.1"/>
    </source>
</evidence>
<reference evidence="1 2" key="1">
    <citation type="submission" date="2014-04" db="EMBL/GenBank/DDBJ databases">
        <authorList>
            <consortium name="DOE Joint Genome Institute"/>
            <person name="Kuo A."/>
            <person name="Tarkka M."/>
            <person name="Buscot F."/>
            <person name="Kohler A."/>
            <person name="Nagy L.G."/>
            <person name="Floudas D."/>
            <person name="Copeland A."/>
            <person name="Barry K.W."/>
            <person name="Cichocki N."/>
            <person name="Veneault-Fourrey C."/>
            <person name="LaButti K."/>
            <person name="Lindquist E.A."/>
            <person name="Lipzen A."/>
            <person name="Lundell T."/>
            <person name="Morin E."/>
            <person name="Murat C."/>
            <person name="Sun H."/>
            <person name="Tunlid A."/>
            <person name="Henrissat B."/>
            <person name="Grigoriev I.V."/>
            <person name="Hibbett D.S."/>
            <person name="Martin F."/>
            <person name="Nordberg H.P."/>
            <person name="Cantor M.N."/>
            <person name="Hua S.X."/>
        </authorList>
    </citation>
    <scope>NUCLEOTIDE SEQUENCE [LARGE SCALE GENOMIC DNA]</scope>
    <source>
        <strain evidence="1 2">F 1598</strain>
    </source>
</reference>
<dbReference type="Proteomes" id="UP000054166">
    <property type="component" value="Unassembled WGS sequence"/>
</dbReference>
<gene>
    <name evidence="1" type="ORF">PILCRDRAFT_50022</name>
</gene>
<dbReference type="HOGENOM" id="CLU_2996872_0_0_1"/>
<proteinExistence type="predicted"/>
<reference evidence="2" key="2">
    <citation type="submission" date="2015-01" db="EMBL/GenBank/DDBJ databases">
        <title>Evolutionary Origins and Diversification of the Mycorrhizal Mutualists.</title>
        <authorList>
            <consortium name="DOE Joint Genome Institute"/>
            <consortium name="Mycorrhizal Genomics Consortium"/>
            <person name="Kohler A."/>
            <person name="Kuo A."/>
            <person name="Nagy L.G."/>
            <person name="Floudas D."/>
            <person name="Copeland A."/>
            <person name="Barry K.W."/>
            <person name="Cichocki N."/>
            <person name="Veneault-Fourrey C."/>
            <person name="LaButti K."/>
            <person name="Lindquist E.A."/>
            <person name="Lipzen A."/>
            <person name="Lundell T."/>
            <person name="Morin E."/>
            <person name="Murat C."/>
            <person name="Riley R."/>
            <person name="Ohm R."/>
            <person name="Sun H."/>
            <person name="Tunlid A."/>
            <person name="Henrissat B."/>
            <person name="Grigoriev I.V."/>
            <person name="Hibbett D.S."/>
            <person name="Martin F."/>
        </authorList>
    </citation>
    <scope>NUCLEOTIDE SEQUENCE [LARGE SCALE GENOMIC DNA]</scope>
    <source>
        <strain evidence="2">F 1598</strain>
    </source>
</reference>
<sequence length="54" mass="6153">MDAYFPLVAFNHEQIKKGITGGYLLTEKHNFDDVVDRLMNIDTGVLEDLSKRLA</sequence>
<dbReference type="EMBL" id="KN833013">
    <property type="protein sequence ID" value="KIM78978.1"/>
    <property type="molecule type" value="Genomic_DNA"/>
</dbReference>